<dbReference type="Proteomes" id="UP000295781">
    <property type="component" value="Chromosome"/>
</dbReference>
<dbReference type="SUPFAM" id="SSF55961">
    <property type="entry name" value="Bet v1-like"/>
    <property type="match status" value="1"/>
</dbReference>
<dbReference type="InterPro" id="IPR023393">
    <property type="entry name" value="START-like_dom_sf"/>
</dbReference>
<evidence type="ECO:0000313" key="2">
    <source>
        <dbReference type="Proteomes" id="UP000295781"/>
    </source>
</evidence>
<gene>
    <name evidence="1" type="ORF">SOCEGT47_009410</name>
</gene>
<sequence length="176" mass="20133">MTAEERFRHDGRVCAEAQEDNEMPLRFTIEERFDASPEEVFRLATDIDSFGDWMPNFVRVEKLTGDAVGKGAMWRETRKMFGKESTEQFEVTAADPGKTLDLFVDGQKGTTGRGEYRFRYIFEPQGEGTLLRMDGEIAGMGWFMETVGRLFIGSFKKAVHGDLKAMKTHLERRRAS</sequence>
<dbReference type="InterPro" id="IPR019587">
    <property type="entry name" value="Polyketide_cyclase/dehydratase"/>
</dbReference>
<dbReference type="Pfam" id="PF10604">
    <property type="entry name" value="Polyketide_cyc2"/>
    <property type="match status" value="1"/>
</dbReference>
<evidence type="ECO:0000313" key="1">
    <source>
        <dbReference type="EMBL" id="AUX20470.1"/>
    </source>
</evidence>
<reference evidence="1 2" key="1">
    <citation type="submission" date="2015-09" db="EMBL/GenBank/DDBJ databases">
        <title>Sorangium comparison.</title>
        <authorList>
            <person name="Zaburannyi N."/>
            <person name="Bunk B."/>
            <person name="Overmann J."/>
            <person name="Mueller R."/>
        </authorList>
    </citation>
    <scope>NUCLEOTIDE SEQUENCE [LARGE SCALE GENOMIC DNA]</scope>
    <source>
        <strain evidence="1 2">So ceGT47</strain>
    </source>
</reference>
<dbReference type="Gene3D" id="3.30.530.20">
    <property type="match status" value="1"/>
</dbReference>
<organism evidence="1 2">
    <name type="scientific">Sorangium cellulosum</name>
    <name type="common">Polyangium cellulosum</name>
    <dbReference type="NCBI Taxonomy" id="56"/>
    <lineage>
        <taxon>Bacteria</taxon>
        <taxon>Pseudomonadati</taxon>
        <taxon>Myxococcota</taxon>
        <taxon>Polyangia</taxon>
        <taxon>Polyangiales</taxon>
        <taxon>Polyangiaceae</taxon>
        <taxon>Sorangium</taxon>
    </lineage>
</organism>
<name>A0A4P2PV29_SORCE</name>
<protein>
    <recommendedName>
        <fullName evidence="3">Polyketide cyclase</fullName>
    </recommendedName>
</protein>
<dbReference type="EMBL" id="CP012670">
    <property type="protein sequence ID" value="AUX20470.1"/>
    <property type="molecule type" value="Genomic_DNA"/>
</dbReference>
<accession>A0A4P2PV29</accession>
<evidence type="ECO:0008006" key="3">
    <source>
        <dbReference type="Google" id="ProtNLM"/>
    </source>
</evidence>
<proteinExistence type="predicted"/>
<dbReference type="AlphaFoldDB" id="A0A4P2PV29"/>